<dbReference type="GO" id="GO:0003676">
    <property type="term" value="F:nucleic acid binding"/>
    <property type="evidence" value="ECO:0007669"/>
    <property type="project" value="InterPro"/>
</dbReference>
<keyword evidence="2" id="KW-0808">Transferase</keyword>
<evidence type="ECO:0000259" key="1">
    <source>
        <dbReference type="PROSITE" id="PS50879"/>
    </source>
</evidence>
<protein>
    <submittedName>
        <fullName evidence="2">Putative non-ltr rnase hi domain of reverse transcriptases</fullName>
    </submittedName>
</protein>
<sequence>IVNTFGDSYLLFTDGSKLHEGTGAAFFDQQMGFAKQYKLPKEASIYTAESFALLEAIQYANTLNVSKVVITSDSLSVLESLSHSSIRCNMPQIIMRIKEALETSNKMVELAWIKSHCGITGNETADNLAKCASTNGEETLIKIPTSDLLIIAKEKMKNNWQEQYSSNQKGLFYKSLNPRVGKISWFKSSEAHRKHIRQISRLRANHAICPAYLYKIRQIYNDTCNICNETEDMKHVIMTCEKYATDRDILFKEITGLMPIQL</sequence>
<name>A0A023EXV9_TRIIF</name>
<dbReference type="CDD" id="cd09276">
    <property type="entry name" value="Rnase_HI_RT_non_LTR"/>
    <property type="match status" value="1"/>
</dbReference>
<keyword evidence="2" id="KW-0695">RNA-directed DNA polymerase</keyword>
<dbReference type="GO" id="GO:0003964">
    <property type="term" value="F:RNA-directed DNA polymerase activity"/>
    <property type="evidence" value="ECO:0007669"/>
    <property type="project" value="UniProtKB-KW"/>
</dbReference>
<dbReference type="InterPro" id="IPR002156">
    <property type="entry name" value="RNaseH_domain"/>
</dbReference>
<dbReference type="PANTHER" id="PTHR47723">
    <property type="entry name" value="OS05G0353850 PROTEIN"/>
    <property type="match status" value="1"/>
</dbReference>
<dbReference type="GO" id="GO:0004523">
    <property type="term" value="F:RNA-DNA hybrid ribonuclease activity"/>
    <property type="evidence" value="ECO:0007669"/>
    <property type="project" value="InterPro"/>
</dbReference>
<feature type="non-terminal residue" evidence="2">
    <location>
        <position position="1"/>
    </location>
</feature>
<dbReference type="InterPro" id="IPR012337">
    <property type="entry name" value="RNaseH-like_sf"/>
</dbReference>
<dbReference type="EMBL" id="GBBI01004582">
    <property type="protein sequence ID" value="JAC14130.1"/>
    <property type="molecule type" value="mRNA"/>
</dbReference>
<dbReference type="InterPro" id="IPR053151">
    <property type="entry name" value="RNase_H-like"/>
</dbReference>
<dbReference type="Gene3D" id="3.30.420.10">
    <property type="entry name" value="Ribonuclease H-like superfamily/Ribonuclease H"/>
    <property type="match status" value="1"/>
</dbReference>
<proteinExistence type="evidence at transcript level"/>
<evidence type="ECO:0000313" key="2">
    <source>
        <dbReference type="EMBL" id="JAC14130.1"/>
    </source>
</evidence>
<dbReference type="SUPFAM" id="SSF53098">
    <property type="entry name" value="Ribonuclease H-like"/>
    <property type="match status" value="1"/>
</dbReference>
<keyword evidence="2" id="KW-0548">Nucleotidyltransferase</keyword>
<dbReference type="InterPro" id="IPR036397">
    <property type="entry name" value="RNaseH_sf"/>
</dbReference>
<dbReference type="PROSITE" id="PS50879">
    <property type="entry name" value="RNASE_H_1"/>
    <property type="match status" value="1"/>
</dbReference>
<dbReference type="Pfam" id="PF00075">
    <property type="entry name" value="RNase_H"/>
    <property type="match status" value="1"/>
</dbReference>
<organism evidence="2">
    <name type="scientific">Triatoma infestans</name>
    <name type="common">Assassin bug</name>
    <dbReference type="NCBI Taxonomy" id="30076"/>
    <lineage>
        <taxon>Eukaryota</taxon>
        <taxon>Metazoa</taxon>
        <taxon>Ecdysozoa</taxon>
        <taxon>Arthropoda</taxon>
        <taxon>Hexapoda</taxon>
        <taxon>Insecta</taxon>
        <taxon>Pterygota</taxon>
        <taxon>Neoptera</taxon>
        <taxon>Paraneoptera</taxon>
        <taxon>Hemiptera</taxon>
        <taxon>Heteroptera</taxon>
        <taxon>Panheteroptera</taxon>
        <taxon>Cimicomorpha</taxon>
        <taxon>Reduviidae</taxon>
        <taxon>Triatominae</taxon>
        <taxon>Triatoma</taxon>
    </lineage>
</organism>
<feature type="domain" description="RNase H type-1" evidence="1">
    <location>
        <begin position="5"/>
        <end position="134"/>
    </location>
</feature>
<dbReference type="AlphaFoldDB" id="A0A023EXV9"/>
<dbReference type="PANTHER" id="PTHR47723:SF19">
    <property type="entry name" value="POLYNUCLEOTIDYL TRANSFERASE, RIBONUCLEASE H-LIKE SUPERFAMILY PROTEIN"/>
    <property type="match status" value="1"/>
</dbReference>
<accession>A0A023EXV9</accession>
<reference evidence="2" key="1">
    <citation type="journal article" date="2014" name="PLoS Negl. Trop. Dis.">
        <title>An updated insight into the Sialotranscriptome of Triatoma infestans: developmental stage and geographic variations.</title>
        <authorList>
            <person name="Schwarz A."/>
            <person name="Medrano-Mercado N."/>
            <person name="Schaub G.A."/>
            <person name="Struchiner C.J."/>
            <person name="Bargues M.D."/>
            <person name="Levy M.Z."/>
            <person name="Ribeiro J.M."/>
        </authorList>
    </citation>
    <scope>NUCLEOTIDE SEQUENCE</scope>
    <source>
        <strain evidence="2">Chile</strain>
        <tissue evidence="2">Salivary glands</tissue>
    </source>
</reference>